<name>A0A1B0C372_9MUSC</name>
<evidence type="ECO:0000256" key="1">
    <source>
        <dbReference type="SAM" id="Phobius"/>
    </source>
</evidence>
<keyword evidence="1" id="KW-0812">Transmembrane</keyword>
<dbReference type="VEuPathDB" id="VectorBase:GPPI047865"/>
<feature type="transmembrane region" description="Helical" evidence="1">
    <location>
        <begin position="12"/>
        <end position="34"/>
    </location>
</feature>
<accession>A0A1B0C372</accession>
<organism evidence="2 3">
    <name type="scientific">Glossina palpalis gambiensis</name>
    <dbReference type="NCBI Taxonomy" id="67801"/>
    <lineage>
        <taxon>Eukaryota</taxon>
        <taxon>Metazoa</taxon>
        <taxon>Ecdysozoa</taxon>
        <taxon>Arthropoda</taxon>
        <taxon>Hexapoda</taxon>
        <taxon>Insecta</taxon>
        <taxon>Pterygota</taxon>
        <taxon>Neoptera</taxon>
        <taxon>Endopterygota</taxon>
        <taxon>Diptera</taxon>
        <taxon>Brachycera</taxon>
        <taxon>Muscomorpha</taxon>
        <taxon>Hippoboscoidea</taxon>
        <taxon>Glossinidae</taxon>
        <taxon>Glossina</taxon>
    </lineage>
</organism>
<dbReference type="EnsemblMetazoa" id="GPPI047865-RA">
    <property type="protein sequence ID" value="GPPI047865-PA"/>
    <property type="gene ID" value="GPPI047865"/>
</dbReference>
<reference evidence="2" key="2">
    <citation type="submission" date="2020-05" db="UniProtKB">
        <authorList>
            <consortium name="EnsemblMetazoa"/>
        </authorList>
    </citation>
    <scope>IDENTIFICATION</scope>
    <source>
        <strain evidence="2">IAEA</strain>
    </source>
</reference>
<keyword evidence="1" id="KW-0472">Membrane</keyword>
<keyword evidence="1" id="KW-1133">Transmembrane helix</keyword>
<evidence type="ECO:0000313" key="3">
    <source>
        <dbReference type="Proteomes" id="UP000092460"/>
    </source>
</evidence>
<dbReference type="AlphaFoldDB" id="A0A1B0C372"/>
<evidence type="ECO:0000313" key="2">
    <source>
        <dbReference type="EnsemblMetazoa" id="GPPI047865-PA"/>
    </source>
</evidence>
<dbReference type="Proteomes" id="UP000092460">
    <property type="component" value="Unassembled WGS sequence"/>
</dbReference>
<sequence length="81" mass="9134">MSMNARVGSARNVIYSVLINKLSIFIKCFVDFLVKSKNRAAMRTTTQPRIDMKSRQVVEGKLQIVNNALPTGFESKSNIEK</sequence>
<protein>
    <submittedName>
        <fullName evidence="2">Uncharacterized protein</fullName>
    </submittedName>
</protein>
<reference evidence="3" key="1">
    <citation type="submission" date="2015-01" db="EMBL/GenBank/DDBJ databases">
        <authorList>
            <person name="Aksoy S."/>
            <person name="Warren W."/>
            <person name="Wilson R.K."/>
        </authorList>
    </citation>
    <scope>NUCLEOTIDE SEQUENCE [LARGE SCALE GENOMIC DNA]</scope>
    <source>
        <strain evidence="3">IAEA</strain>
    </source>
</reference>
<keyword evidence="3" id="KW-1185">Reference proteome</keyword>
<dbReference type="EMBL" id="JXJN01024847">
    <property type="status" value="NOT_ANNOTATED_CDS"/>
    <property type="molecule type" value="Genomic_DNA"/>
</dbReference>
<proteinExistence type="predicted"/>